<dbReference type="InterPro" id="IPR022813">
    <property type="entry name" value="SecD/SecF_arch_bac"/>
</dbReference>
<name>A0A5C5WDS1_9BACT</name>
<evidence type="ECO:0000256" key="8">
    <source>
        <dbReference type="ARBA" id="ARBA00023136"/>
    </source>
</evidence>
<feature type="transmembrane region" description="Helical" evidence="9">
    <location>
        <begin position="135"/>
        <end position="154"/>
    </location>
</feature>
<dbReference type="GO" id="GO:0005886">
    <property type="term" value="C:plasma membrane"/>
    <property type="evidence" value="ECO:0007669"/>
    <property type="project" value="UniProtKB-SubCell"/>
</dbReference>
<evidence type="ECO:0000256" key="2">
    <source>
        <dbReference type="ARBA" id="ARBA00022448"/>
    </source>
</evidence>
<feature type="domain" description="SecDF P1 head subdomain" evidence="14">
    <location>
        <begin position="337"/>
        <end position="448"/>
    </location>
</feature>
<dbReference type="InterPro" id="IPR005665">
    <property type="entry name" value="SecF_bac"/>
</dbReference>
<evidence type="ECO:0000256" key="1">
    <source>
        <dbReference type="ARBA" id="ARBA00004651"/>
    </source>
</evidence>
<dbReference type="Proteomes" id="UP000318995">
    <property type="component" value="Unassembled WGS sequence"/>
</dbReference>
<feature type="chain" id="PRO_5023078835" description="Multifunctional fusion protein" evidence="12">
    <location>
        <begin position="36"/>
        <end position="1070"/>
    </location>
</feature>
<evidence type="ECO:0000256" key="4">
    <source>
        <dbReference type="ARBA" id="ARBA00022692"/>
    </source>
</evidence>
<feature type="compositionally biased region" description="Low complexity" evidence="11">
    <location>
        <begin position="68"/>
        <end position="99"/>
    </location>
</feature>
<sequence precursor="true">MAITQTSFDSARTALVRLFLVAALLGAVAPTQLLAQADTAEATATQTAETAVASPDEPEAEKPADQQAPATTSSTDAATPAADDAPTKATEAAAEADAPVAPPTNWGMVAAWLGALVLPILIGRSMSKSLRMPDYAWKISLILAAVAFSSIIVATGEFKGGPDLSGGITLVYELAGDAEGAAIAAAADEAQKQADDEAADADSEEEATTDNDAEARPRVDIDRLIDALQQRVDPTGAKEVSIRNYGGAIEIIIPKASGDDLDYIKRRITDLGQLEFRIPADPRRSEDERIIEKSLALSPSEKLLVENGTPRAEWVEYVEEEFPDDDPRIVRRQAGNRREALMLRDRYDVTGEYLTLAAMGRDDVGRPTVDFTFNNSGARRFGKLTGDNLPNEATGAFRHLGILLDKRLISAPRLNDRITSRGTISGASMTEDEVAYTISILNAGSLPAALNKTPISEETISPTLGATTIEKGKWAIGSSLVAVLAFMLLYYRFAGFVACLALAGTLLLLLAAMVQLQAAFTLPGLAGIVLTVGMSVDANVLIFERIREELKKGASLRMAIRNGFDRATTTIIDSNVTTLIAGLLLYAVGTGPIKGFGVTLILGILMSMFTAIFCSRVIFDVAERKGWLRGLAFASAVSNTNIDFLGKRYLAAAASLALIGLGLAGVFGRGENLLNIDFTGGSSVTMVLKKDASAPIAEIRKTLETTELADKNLLVVELGESDADAPSTRYTISSSLDDVDAAEDLIAETFGDKLQTYSVKLGSVKSFTETGGFSGHEIPLEFNKDAAFGETDGVSHDTVIERVQQILTQQGAAGELPQLVNDNYTPGSSQRFRDWTLRLGLDEAKTLAVGEALRDQLTAEPVFPLANKIGGRVAGDMQVKAINAIVVSLLCIIGYLWFRFQNVSFGLAAVVALVHDVLVTLGAIALSSYIVSSVPALAKALQIDAFQLSLPMIAAFITIIGYSLNDTIVIFDRIREVRGKSPRLTAEMVNKSVNQTLARTLLTSLTTLIVVVILYFYGGAGIHDFAFALVVGVIAGTYSTVFVANPVLLWLLNRNGDGTTVGGGAMKSAA</sequence>
<keyword evidence="7 9" id="KW-0811">Translocation</keyword>
<proteinExistence type="inferred from homology"/>
<comment type="similarity">
    <text evidence="9">Belongs to the SecD/SecF family. SecD subfamily.</text>
</comment>
<dbReference type="PANTHER" id="PTHR30081:SF1">
    <property type="entry name" value="PROTEIN TRANSLOCASE SUBUNIT SECD"/>
    <property type="match status" value="1"/>
</dbReference>
<feature type="transmembrane region" description="Helical" evidence="9">
    <location>
        <begin position="106"/>
        <end position="123"/>
    </location>
</feature>
<keyword evidence="2 9" id="KW-0813">Transport</keyword>
<dbReference type="InterPro" id="IPR055344">
    <property type="entry name" value="SecD_SecF_C_bact"/>
</dbReference>
<feature type="transmembrane region" description="Helical" evidence="9">
    <location>
        <begin position="905"/>
        <end position="930"/>
    </location>
</feature>
<dbReference type="AlphaFoldDB" id="A0A5C5WDS1"/>
<dbReference type="HAMAP" id="MF_01464_B">
    <property type="entry name" value="SecF_B"/>
    <property type="match status" value="1"/>
</dbReference>
<dbReference type="Gene3D" id="3.30.1360.200">
    <property type="match status" value="1"/>
</dbReference>
<evidence type="ECO:0000256" key="7">
    <source>
        <dbReference type="ARBA" id="ARBA00023010"/>
    </source>
</evidence>
<reference evidence="15 16" key="1">
    <citation type="submission" date="2019-02" db="EMBL/GenBank/DDBJ databases">
        <title>Deep-cultivation of Planctomycetes and their phenomic and genomic characterization uncovers novel biology.</title>
        <authorList>
            <person name="Wiegand S."/>
            <person name="Jogler M."/>
            <person name="Boedeker C."/>
            <person name="Pinto D."/>
            <person name="Vollmers J."/>
            <person name="Rivas-Marin E."/>
            <person name="Kohn T."/>
            <person name="Peeters S.H."/>
            <person name="Heuer A."/>
            <person name="Rast P."/>
            <person name="Oberbeckmann S."/>
            <person name="Bunk B."/>
            <person name="Jeske O."/>
            <person name="Meyerdierks A."/>
            <person name="Storesund J.E."/>
            <person name="Kallscheuer N."/>
            <person name="Luecker S."/>
            <person name="Lage O.M."/>
            <person name="Pohl T."/>
            <person name="Merkel B.J."/>
            <person name="Hornburger P."/>
            <person name="Mueller R.-W."/>
            <person name="Bruemmer F."/>
            <person name="Labrenz M."/>
            <person name="Spormann A.M."/>
            <person name="Op Den Camp H."/>
            <person name="Overmann J."/>
            <person name="Amann R."/>
            <person name="Jetten M.S.M."/>
            <person name="Mascher T."/>
            <person name="Medema M.H."/>
            <person name="Devos D.P."/>
            <person name="Kaster A.-K."/>
            <person name="Ovreas L."/>
            <person name="Rohde M."/>
            <person name="Galperin M.Y."/>
            <person name="Jogler C."/>
        </authorList>
    </citation>
    <scope>NUCLEOTIDE SEQUENCE [LARGE SCALE GENOMIC DNA]</scope>
    <source>
        <strain evidence="15 16">Pla111</strain>
    </source>
</reference>
<dbReference type="GO" id="GO:0015450">
    <property type="term" value="F:protein-transporting ATPase activity"/>
    <property type="evidence" value="ECO:0007669"/>
    <property type="project" value="InterPro"/>
</dbReference>
<evidence type="ECO:0000256" key="3">
    <source>
        <dbReference type="ARBA" id="ARBA00022475"/>
    </source>
</evidence>
<feature type="domain" description="Protein export membrane protein SecD/SecF C-terminal" evidence="13">
    <location>
        <begin position="866"/>
        <end position="1053"/>
    </location>
</feature>
<feature type="transmembrane region" description="Helical" evidence="9">
    <location>
        <begin position="564"/>
        <end position="589"/>
    </location>
</feature>
<dbReference type="Gene3D" id="1.20.1640.10">
    <property type="entry name" value="Multidrug efflux transporter AcrB transmembrane domain"/>
    <property type="match status" value="2"/>
</dbReference>
<keyword evidence="3 9" id="KW-1003">Cell membrane</keyword>
<comment type="subunit">
    <text evidence="9">Forms a complex with SecF. Part of the essential Sec protein translocation apparatus which comprises SecA, SecYEG and auxiliary proteins SecDF. Other proteins may also be involved.</text>
</comment>
<evidence type="ECO:0000256" key="11">
    <source>
        <dbReference type="SAM" id="MobiDB-lite"/>
    </source>
</evidence>
<evidence type="ECO:0000256" key="6">
    <source>
        <dbReference type="ARBA" id="ARBA00022989"/>
    </source>
</evidence>
<evidence type="ECO:0000256" key="12">
    <source>
        <dbReference type="SAM" id="SignalP"/>
    </source>
</evidence>
<dbReference type="PANTHER" id="PTHR30081">
    <property type="entry name" value="PROTEIN-EXPORT MEMBRANE PROTEIN SEC"/>
    <property type="match status" value="1"/>
</dbReference>
<feature type="transmembrane region" description="Helical" evidence="9">
    <location>
        <begin position="496"/>
        <end position="516"/>
    </location>
</feature>
<dbReference type="FunFam" id="1.20.1640.10:FF:000004">
    <property type="entry name" value="Protein translocase subunit SecD"/>
    <property type="match status" value="1"/>
</dbReference>
<evidence type="ECO:0000256" key="5">
    <source>
        <dbReference type="ARBA" id="ARBA00022927"/>
    </source>
</evidence>
<dbReference type="InterPro" id="IPR048634">
    <property type="entry name" value="SecD_SecF_C"/>
</dbReference>
<dbReference type="GO" id="GO:0065002">
    <property type="term" value="P:intracellular protein transmembrane transport"/>
    <property type="evidence" value="ECO:0007669"/>
    <property type="project" value="UniProtKB-UniRule"/>
</dbReference>
<comment type="subunit">
    <text evidence="10">Forms a complex with SecD. Part of the essential Sec protein translocation apparatus which comprises SecA, SecYEG and auxiliary proteins SecDF. Other proteins may also be involved.</text>
</comment>
<feature type="transmembrane region" description="Helical" evidence="9">
    <location>
        <begin position="950"/>
        <end position="971"/>
    </location>
</feature>
<feature type="transmembrane region" description="Helical" evidence="9">
    <location>
        <begin position="595"/>
        <end position="619"/>
    </location>
</feature>
<evidence type="ECO:0000259" key="14">
    <source>
        <dbReference type="Pfam" id="PF22599"/>
    </source>
</evidence>
<feature type="transmembrane region" description="Helical" evidence="9">
    <location>
        <begin position="474"/>
        <end position="491"/>
    </location>
</feature>
<comment type="function">
    <text evidence="9">Part of the Sec protein translocase complex. Interacts with the SecYEG preprotein conducting channel. SecDF uses the proton motive force (PMF) to complete protein translocation after the ATP-dependent function of SecA.</text>
</comment>
<comment type="caution">
    <text evidence="15">The sequence shown here is derived from an EMBL/GenBank/DDBJ whole genome shotgun (WGS) entry which is preliminary data.</text>
</comment>
<comment type="similarity">
    <text evidence="10">Belongs to the SecD/SecF family. SecF subfamily.</text>
</comment>
<organism evidence="15 16">
    <name type="scientific">Botrimarina hoheduenensis</name>
    <dbReference type="NCBI Taxonomy" id="2528000"/>
    <lineage>
        <taxon>Bacteria</taxon>
        <taxon>Pseudomonadati</taxon>
        <taxon>Planctomycetota</taxon>
        <taxon>Planctomycetia</taxon>
        <taxon>Pirellulales</taxon>
        <taxon>Lacipirellulaceae</taxon>
        <taxon>Botrimarina</taxon>
    </lineage>
</organism>
<keyword evidence="5 9" id="KW-0653">Protein transport</keyword>
<dbReference type="NCBIfam" id="TIGR00966">
    <property type="entry name" value="transloc_SecF"/>
    <property type="match status" value="1"/>
</dbReference>
<accession>A0A5C5WDS1</accession>
<dbReference type="NCBIfam" id="TIGR00916">
    <property type="entry name" value="2A0604s01"/>
    <property type="match status" value="1"/>
</dbReference>
<evidence type="ECO:0000313" key="16">
    <source>
        <dbReference type="Proteomes" id="UP000318995"/>
    </source>
</evidence>
<dbReference type="GO" id="GO:0043952">
    <property type="term" value="P:protein transport by the Sec complex"/>
    <property type="evidence" value="ECO:0007669"/>
    <property type="project" value="UniProtKB-UniRule"/>
</dbReference>
<keyword evidence="12" id="KW-0732">Signal</keyword>
<dbReference type="Gene3D" id="3.30.70.3400">
    <property type="match status" value="1"/>
</dbReference>
<keyword evidence="16" id="KW-1185">Reference proteome</keyword>
<dbReference type="PRINTS" id="PR01755">
    <property type="entry name" value="SECFTRNLCASE"/>
</dbReference>
<dbReference type="EMBL" id="SJPH01000001">
    <property type="protein sequence ID" value="TWT48283.1"/>
    <property type="molecule type" value="Genomic_DNA"/>
</dbReference>
<feature type="region of interest" description="Disordered" evidence="11">
    <location>
        <begin position="186"/>
        <end position="216"/>
    </location>
</feature>
<feature type="compositionally biased region" description="Acidic residues" evidence="11">
    <location>
        <begin position="196"/>
        <end position="212"/>
    </location>
</feature>
<feature type="transmembrane region" description="Helical" evidence="9">
    <location>
        <begin position="997"/>
        <end position="1019"/>
    </location>
</feature>
<dbReference type="Pfam" id="PF02355">
    <property type="entry name" value="SecD_SecF_C"/>
    <property type="match status" value="2"/>
</dbReference>
<dbReference type="InterPro" id="IPR022645">
    <property type="entry name" value="SecD/SecF_bac"/>
</dbReference>
<feature type="transmembrane region" description="Helical" evidence="9">
    <location>
        <begin position="1025"/>
        <end position="1052"/>
    </location>
</feature>
<evidence type="ECO:0000259" key="13">
    <source>
        <dbReference type="Pfam" id="PF02355"/>
    </source>
</evidence>
<keyword evidence="8 9" id="KW-0472">Membrane</keyword>
<comment type="subcellular location">
    <subcellularLocation>
        <location evidence="1 9">Cell membrane</location>
        <topology evidence="1 9">Multi-pass membrane protein</topology>
    </subcellularLocation>
</comment>
<protein>
    <recommendedName>
        <fullName evidence="9 10">Multifunctional fusion protein</fullName>
    </recommendedName>
    <domain>
        <recommendedName>
            <fullName evidence="9">Protein translocase subunit SecD</fullName>
        </recommendedName>
    </domain>
    <domain>
        <recommendedName>
            <fullName evidence="10">Protein-export membrane protein SecF</fullName>
        </recommendedName>
    </domain>
</protein>
<dbReference type="Pfam" id="PF22599">
    <property type="entry name" value="SecDF_P1_head"/>
    <property type="match status" value="1"/>
</dbReference>
<comment type="caution">
    <text evidence="9">Lacks conserved residue(s) required for the propagation of feature annotation.</text>
</comment>
<dbReference type="InterPro" id="IPR005791">
    <property type="entry name" value="SecD"/>
</dbReference>
<evidence type="ECO:0000256" key="9">
    <source>
        <dbReference type="HAMAP-Rule" id="MF_01463"/>
    </source>
</evidence>
<evidence type="ECO:0000313" key="15">
    <source>
        <dbReference type="EMBL" id="TWT48283.1"/>
    </source>
</evidence>
<feature type="signal peptide" evidence="12">
    <location>
        <begin position="1"/>
        <end position="35"/>
    </location>
</feature>
<evidence type="ECO:0000256" key="10">
    <source>
        <dbReference type="HAMAP-Rule" id="MF_01464"/>
    </source>
</evidence>
<dbReference type="InterPro" id="IPR054384">
    <property type="entry name" value="SecDF_P1_head"/>
</dbReference>
<feature type="transmembrane region" description="Helical" evidence="9">
    <location>
        <begin position="522"/>
        <end position="543"/>
    </location>
</feature>
<gene>
    <name evidence="9" type="primary">secD</name>
    <name evidence="10" type="synonym">secF</name>
    <name evidence="15" type="ORF">Pla111_00450</name>
</gene>
<feature type="region of interest" description="Disordered" evidence="11">
    <location>
        <begin position="45"/>
        <end position="100"/>
    </location>
</feature>
<dbReference type="RefSeq" id="WP_146570257.1">
    <property type="nucleotide sequence ID" value="NZ_SJPH01000001.1"/>
</dbReference>
<feature type="domain" description="Protein export membrane protein SecD/SecF C-terminal" evidence="13">
    <location>
        <begin position="452"/>
        <end position="619"/>
    </location>
</feature>
<feature type="transmembrane region" description="Helical" evidence="9">
    <location>
        <begin position="649"/>
        <end position="668"/>
    </location>
</feature>
<dbReference type="HAMAP" id="MF_01463_B">
    <property type="entry name" value="SecD_B"/>
    <property type="match status" value="1"/>
</dbReference>
<keyword evidence="6 9" id="KW-1133">Transmembrane helix</keyword>
<feature type="transmembrane region" description="Helical" evidence="9">
    <location>
        <begin position="881"/>
        <end position="898"/>
    </location>
</feature>
<dbReference type="GO" id="GO:0006605">
    <property type="term" value="P:protein targeting"/>
    <property type="evidence" value="ECO:0007669"/>
    <property type="project" value="UniProtKB-UniRule"/>
</dbReference>
<dbReference type="OrthoDB" id="9805019at2"/>
<dbReference type="NCBIfam" id="TIGR01129">
    <property type="entry name" value="secD"/>
    <property type="match status" value="1"/>
</dbReference>
<dbReference type="SUPFAM" id="SSF82866">
    <property type="entry name" value="Multidrug efflux transporter AcrB transmembrane domain"/>
    <property type="match status" value="2"/>
</dbReference>
<keyword evidence="4 9" id="KW-0812">Transmembrane</keyword>